<proteinExistence type="predicted"/>
<accession>A9KFG2</accession>
<reference evidence="1 2" key="1">
    <citation type="journal article" date="2009" name="Infect. Immun.">
        <title>Comparative genomics reveal extensive transposon-mediated genomic plasticity and diversity among potential effector proteins within the genus Coxiella.</title>
        <authorList>
            <person name="Beare P.A."/>
            <person name="Unsworth N."/>
            <person name="Andoh M."/>
            <person name="Voth D.E."/>
            <person name="Omsland A."/>
            <person name="Gilk S.D."/>
            <person name="Williams K.P."/>
            <person name="Sobral B.W."/>
            <person name="Kupko J.J.III."/>
            <person name="Porcella S.F."/>
            <person name="Samuel J.E."/>
            <person name="Heinzen R.A."/>
        </authorList>
    </citation>
    <scope>NUCLEOTIDE SEQUENCE [LARGE SCALE GENOMIC DNA]</scope>
    <source>
        <strain evidence="1 2">Dugway 5J108-111</strain>
    </source>
</reference>
<dbReference type="HOGENOM" id="CLU_3355682_0_0_6"/>
<evidence type="ECO:0000313" key="2">
    <source>
        <dbReference type="Proteomes" id="UP000008555"/>
    </source>
</evidence>
<name>A9KFG2_COXBN</name>
<dbReference type="EMBL" id="CP000733">
    <property type="protein sequence ID" value="ABS78019.1"/>
    <property type="molecule type" value="Genomic_DNA"/>
</dbReference>
<protein>
    <submittedName>
        <fullName evidence="1">Uncharacterized protein</fullName>
    </submittedName>
</protein>
<gene>
    <name evidence="1" type="ordered locus">CBUD_0872</name>
</gene>
<sequence length="37" mass="3734">MMGGGQGSGKIFESTLSFTILGVSGTVTVKSELTGKK</sequence>
<dbReference type="AlphaFoldDB" id="A9KFG2"/>
<organism evidence="1 2">
    <name type="scientific">Coxiella burnetii (strain Dugway 5J108-111)</name>
    <dbReference type="NCBI Taxonomy" id="434922"/>
    <lineage>
        <taxon>Bacteria</taxon>
        <taxon>Pseudomonadati</taxon>
        <taxon>Pseudomonadota</taxon>
        <taxon>Gammaproteobacteria</taxon>
        <taxon>Legionellales</taxon>
        <taxon>Coxiellaceae</taxon>
        <taxon>Coxiella</taxon>
    </lineage>
</organism>
<dbReference type="KEGG" id="cbd:CBUD_0872"/>
<evidence type="ECO:0000313" key="1">
    <source>
        <dbReference type="EMBL" id="ABS78019.1"/>
    </source>
</evidence>
<dbReference type="Proteomes" id="UP000008555">
    <property type="component" value="Chromosome"/>
</dbReference>